<dbReference type="InterPro" id="IPR036259">
    <property type="entry name" value="MFS_trans_sf"/>
</dbReference>
<feature type="transmembrane region" description="Helical" evidence="9">
    <location>
        <begin position="249"/>
        <end position="270"/>
    </location>
</feature>
<feature type="transmembrane region" description="Helical" evidence="9">
    <location>
        <begin position="282"/>
        <end position="302"/>
    </location>
</feature>
<feature type="transmembrane region" description="Helical" evidence="9">
    <location>
        <begin position="57"/>
        <end position="77"/>
    </location>
</feature>
<comment type="subcellular location">
    <subcellularLocation>
        <location evidence="1">Cell membrane</location>
        <topology evidence="1">Multi-pass membrane protein</topology>
    </subcellularLocation>
    <subcellularLocation>
        <location evidence="8">Membrane</location>
        <topology evidence="8">Multi-pass membrane protein</topology>
    </subcellularLocation>
</comment>
<dbReference type="PANTHER" id="PTHR23517">
    <property type="entry name" value="RESISTANCE PROTEIN MDTM, PUTATIVE-RELATED-RELATED"/>
    <property type="match status" value="1"/>
</dbReference>
<evidence type="ECO:0000256" key="5">
    <source>
        <dbReference type="ARBA" id="ARBA00022856"/>
    </source>
</evidence>
<evidence type="ECO:0000256" key="4">
    <source>
        <dbReference type="ARBA" id="ARBA00022692"/>
    </source>
</evidence>
<dbReference type="InterPro" id="IPR000109">
    <property type="entry name" value="POT_fam"/>
</dbReference>
<dbReference type="PROSITE" id="PS01023">
    <property type="entry name" value="PTR2_2"/>
    <property type="match status" value="1"/>
</dbReference>
<dbReference type="Gene3D" id="1.20.1250.20">
    <property type="entry name" value="MFS general substrate transporter like domains"/>
    <property type="match status" value="1"/>
</dbReference>
<dbReference type="Proteomes" id="UP001371218">
    <property type="component" value="Unassembled WGS sequence"/>
</dbReference>
<keyword evidence="5" id="KW-0653">Protein transport</keyword>
<keyword evidence="7 9" id="KW-0472">Membrane</keyword>
<feature type="transmembrane region" description="Helical" evidence="9">
    <location>
        <begin position="428"/>
        <end position="447"/>
    </location>
</feature>
<dbReference type="EMBL" id="JBBUTG010000009">
    <property type="protein sequence ID" value="MEK8032204.1"/>
    <property type="molecule type" value="Genomic_DNA"/>
</dbReference>
<evidence type="ECO:0000256" key="2">
    <source>
        <dbReference type="ARBA" id="ARBA00022448"/>
    </source>
</evidence>
<evidence type="ECO:0000256" key="1">
    <source>
        <dbReference type="ARBA" id="ARBA00004651"/>
    </source>
</evidence>
<evidence type="ECO:0000313" key="11">
    <source>
        <dbReference type="Proteomes" id="UP001371218"/>
    </source>
</evidence>
<dbReference type="InterPro" id="IPR018456">
    <property type="entry name" value="PTR2_symporter_CS"/>
</dbReference>
<protein>
    <submittedName>
        <fullName evidence="10">Peptide MFS transporter</fullName>
    </submittedName>
</protein>
<comment type="caution">
    <text evidence="10">The sequence shown here is derived from an EMBL/GenBank/DDBJ whole genome shotgun (WGS) entry which is preliminary data.</text>
</comment>
<dbReference type="NCBIfam" id="TIGR00924">
    <property type="entry name" value="yjdL_sub1_fam"/>
    <property type="match status" value="1"/>
</dbReference>
<evidence type="ECO:0000313" key="10">
    <source>
        <dbReference type="EMBL" id="MEK8032204.1"/>
    </source>
</evidence>
<evidence type="ECO:0000256" key="7">
    <source>
        <dbReference type="ARBA" id="ARBA00023136"/>
    </source>
</evidence>
<keyword evidence="2 8" id="KW-0813">Transport</keyword>
<keyword evidence="3" id="KW-1003">Cell membrane</keyword>
<feature type="transmembrane region" description="Helical" evidence="9">
    <location>
        <begin position="110"/>
        <end position="134"/>
    </location>
</feature>
<proteinExistence type="inferred from homology"/>
<evidence type="ECO:0000256" key="9">
    <source>
        <dbReference type="SAM" id="Phobius"/>
    </source>
</evidence>
<feature type="transmembrane region" description="Helical" evidence="9">
    <location>
        <begin position="32"/>
        <end position="51"/>
    </location>
</feature>
<keyword evidence="6 9" id="KW-1133">Transmembrane helix</keyword>
<dbReference type="CDD" id="cd17346">
    <property type="entry name" value="MFS_DtpA_like"/>
    <property type="match status" value="1"/>
</dbReference>
<keyword evidence="11" id="KW-1185">Reference proteome</keyword>
<dbReference type="Pfam" id="PF00854">
    <property type="entry name" value="PTR2"/>
    <property type="match status" value="1"/>
</dbReference>
<feature type="transmembrane region" description="Helical" evidence="9">
    <location>
        <begin position="370"/>
        <end position="387"/>
    </location>
</feature>
<feature type="transmembrane region" description="Helical" evidence="9">
    <location>
        <begin position="459"/>
        <end position="483"/>
    </location>
</feature>
<gene>
    <name evidence="10" type="ORF">AACH06_15355</name>
</gene>
<keyword evidence="4 8" id="KW-0812">Transmembrane</keyword>
<name>A0ABU9BSV3_9BURK</name>
<feature type="transmembrane region" description="Helical" evidence="9">
    <location>
        <begin position="146"/>
        <end position="167"/>
    </location>
</feature>
<reference evidence="10 11" key="1">
    <citation type="submission" date="2024-04" db="EMBL/GenBank/DDBJ databases">
        <title>Novel species of the genus Ideonella isolated from streams.</title>
        <authorList>
            <person name="Lu H."/>
        </authorList>
    </citation>
    <scope>NUCLEOTIDE SEQUENCE [LARGE SCALE GENOMIC DNA]</scope>
    <source>
        <strain evidence="10 11">DXS29W</strain>
    </source>
</reference>
<comment type="similarity">
    <text evidence="8">Belongs to the major facilitator superfamily. Proton-dependent oligopeptide transporter (POT/PTR) (TC 2.A.17) family.</text>
</comment>
<sequence length="491" mass="52196">MNPTAPHSPGTARRQPVAAISVIFMTEMWERFSYYGMRALLVLYLVNALGYDRADALHLYGIYTGLVYVTPLIGGALADRWLGARLAAVSGAAIMMLGHFAMAFPSMLHLALGLLVIGNGFFKPNTTAMVGMLYDGDNDPRRAAGYTYFYMGVNLGAFLAPFGAGTLGQLVGWHWGFASAGVGMALGMVVLCMGQRWLGRAGLRDDQAAVGWRHAPLILGLCLASVVLVQGVLAAAPTFVAIWSPLPGAAKLLAGVAAAAAGVWAVLRPSSTDAPALTSAEIGRVAAIGIVAFFVIFFWMGFEQAGGSLTLFADQQTDRHAWGWEIPASWFQAINPLGILLMAPAFAWLWQTLDRSRFALPDPAKQGLGMIVLGLGFVIMTVAQRRAEATGPVGPHWLALVYLFNTIGELMLSPVGLSLVSNAAPQRLVGLLMGVWLMAIGIANYLAGALEGLLAGSGIPLYVFLLGSSIGAGLLLLAITPWLQRLIRRRD</sequence>
<feature type="transmembrane region" description="Helical" evidence="9">
    <location>
        <begin position="215"/>
        <end position="243"/>
    </location>
</feature>
<evidence type="ECO:0000256" key="6">
    <source>
        <dbReference type="ARBA" id="ARBA00022989"/>
    </source>
</evidence>
<organism evidence="10 11">
    <name type="scientific">Ideonella lacteola</name>
    <dbReference type="NCBI Taxonomy" id="2984193"/>
    <lineage>
        <taxon>Bacteria</taxon>
        <taxon>Pseudomonadati</taxon>
        <taxon>Pseudomonadota</taxon>
        <taxon>Betaproteobacteria</taxon>
        <taxon>Burkholderiales</taxon>
        <taxon>Sphaerotilaceae</taxon>
        <taxon>Ideonella</taxon>
    </lineage>
</organism>
<dbReference type="InterPro" id="IPR050171">
    <property type="entry name" value="MFS_Transporters"/>
</dbReference>
<feature type="transmembrane region" description="Helical" evidence="9">
    <location>
        <begin position="330"/>
        <end position="350"/>
    </location>
</feature>
<dbReference type="PANTHER" id="PTHR23517:SF15">
    <property type="entry name" value="PROTON-DEPENDENT OLIGOPEPTIDE FAMILY TRANSPORT PROTEIN"/>
    <property type="match status" value="1"/>
</dbReference>
<dbReference type="InterPro" id="IPR005279">
    <property type="entry name" value="Dipep/tripep_permease"/>
</dbReference>
<dbReference type="RefSeq" id="WP_341426617.1">
    <property type="nucleotide sequence ID" value="NZ_JBBUTG010000009.1"/>
</dbReference>
<feature type="transmembrane region" description="Helical" evidence="9">
    <location>
        <begin position="399"/>
        <end position="421"/>
    </location>
</feature>
<accession>A0ABU9BSV3</accession>
<dbReference type="SUPFAM" id="SSF103473">
    <property type="entry name" value="MFS general substrate transporter"/>
    <property type="match status" value="1"/>
</dbReference>
<evidence type="ECO:0000256" key="3">
    <source>
        <dbReference type="ARBA" id="ARBA00022475"/>
    </source>
</evidence>
<evidence type="ECO:0000256" key="8">
    <source>
        <dbReference type="RuleBase" id="RU003755"/>
    </source>
</evidence>
<feature type="transmembrane region" description="Helical" evidence="9">
    <location>
        <begin position="173"/>
        <end position="194"/>
    </location>
</feature>
<keyword evidence="5" id="KW-0571">Peptide transport</keyword>